<reference evidence="2" key="1">
    <citation type="submission" date="2016-02" db="EMBL/GenBank/DDBJ databases">
        <title>Draft Genome Sequence of Sporotomaculum syntrophicum Strain FB, a Syntrophic Benzoate Degrader.</title>
        <authorList>
            <person name="Nobu M.K."/>
            <person name="Narihiro T."/>
            <person name="Qiu Y.-L."/>
            <person name="Ohashi A."/>
            <person name="Liu W.-T."/>
            <person name="Yuji S."/>
        </authorList>
    </citation>
    <scope>NUCLEOTIDE SEQUENCE</scope>
    <source>
        <strain evidence="2">FB</strain>
    </source>
</reference>
<dbReference type="Gene3D" id="3.30.457.10">
    <property type="entry name" value="Copper amine oxidase-like, N-terminal domain"/>
    <property type="match status" value="1"/>
</dbReference>
<accession>A0A9D2WSN4</accession>
<evidence type="ECO:0000313" key="3">
    <source>
        <dbReference type="Proteomes" id="UP000798488"/>
    </source>
</evidence>
<dbReference type="InterPro" id="IPR036582">
    <property type="entry name" value="Mao_N_sf"/>
</dbReference>
<evidence type="ECO:0000313" key="2">
    <source>
        <dbReference type="EMBL" id="KAF1086181.1"/>
    </source>
</evidence>
<dbReference type="Proteomes" id="UP000798488">
    <property type="component" value="Unassembled WGS sequence"/>
</dbReference>
<feature type="domain" description="Copper amine oxidase-like N-terminal" evidence="1">
    <location>
        <begin position="1"/>
        <end position="83"/>
    </location>
</feature>
<gene>
    <name evidence="2" type="ORF">SPSYN_00922</name>
</gene>
<proteinExistence type="predicted"/>
<dbReference type="EMBL" id="LSRS01000002">
    <property type="protein sequence ID" value="KAF1086181.1"/>
    <property type="molecule type" value="Genomic_DNA"/>
</dbReference>
<keyword evidence="3" id="KW-1185">Reference proteome</keyword>
<dbReference type="AlphaFoldDB" id="A0A9D2WSN4"/>
<sequence>MVPIRIISEAFSYQVTWNKADKSVGLNTTSPTIFKENSFLATINGVEKDLPVPVLNYKGALYVPLRVCAESLGAEVVWDPKTGISLNSPRAKINIKSSNLIQRDQSLVCKALSQGLIVSNEILRAAEAVHNQVKGNSSSDLKTVINRCGFTIFEGKSYFVFYLEPLNMAADSLYAIVKYESSQWFCTFWGVFTDPEDDKYWRAVYDSTGGYSALVELEKSIVIDLPANRVYFSDKHLKSYNETQKAAPQPPLTIENYQPVVNEYQKISISELAKAPFKYDGINVQISGRIIYIKEIAGFTQMLISNGIDIVAVDYFGTTSKLKGNYIIVNGQPFGQSSDYTLNNMPITVTYLMAKQVY</sequence>
<name>A0A9D2WSN4_9FIRM</name>
<protein>
    <recommendedName>
        <fullName evidence="1">Copper amine oxidase-like N-terminal domain-containing protein</fullName>
    </recommendedName>
</protein>
<evidence type="ECO:0000259" key="1">
    <source>
        <dbReference type="Pfam" id="PF07833"/>
    </source>
</evidence>
<dbReference type="InterPro" id="IPR012854">
    <property type="entry name" value="Cu_amine_oxidase-like_N"/>
</dbReference>
<dbReference type="RefSeq" id="WP_161821305.1">
    <property type="nucleotide sequence ID" value="NZ_LSRS01000002.1"/>
</dbReference>
<dbReference type="SUPFAM" id="SSF55383">
    <property type="entry name" value="Copper amine oxidase, domain N"/>
    <property type="match status" value="1"/>
</dbReference>
<dbReference type="OrthoDB" id="9783944at2"/>
<organism evidence="2 3">
    <name type="scientific">Sporotomaculum syntrophicum</name>
    <dbReference type="NCBI Taxonomy" id="182264"/>
    <lineage>
        <taxon>Bacteria</taxon>
        <taxon>Bacillati</taxon>
        <taxon>Bacillota</taxon>
        <taxon>Clostridia</taxon>
        <taxon>Eubacteriales</taxon>
        <taxon>Desulfallaceae</taxon>
        <taxon>Sporotomaculum</taxon>
    </lineage>
</organism>
<dbReference type="Pfam" id="PF07833">
    <property type="entry name" value="Cu_amine_oxidN1"/>
    <property type="match status" value="1"/>
</dbReference>
<comment type="caution">
    <text evidence="2">The sequence shown here is derived from an EMBL/GenBank/DDBJ whole genome shotgun (WGS) entry which is preliminary data.</text>
</comment>